<dbReference type="EMBL" id="KE344738">
    <property type="protein sequence ID" value="EXB76910.1"/>
    <property type="molecule type" value="Genomic_DNA"/>
</dbReference>
<evidence type="ECO:0000313" key="2">
    <source>
        <dbReference type="EMBL" id="EXB76910.1"/>
    </source>
</evidence>
<keyword evidence="3" id="KW-1185">Reference proteome</keyword>
<feature type="region of interest" description="Disordered" evidence="1">
    <location>
        <begin position="47"/>
        <end position="72"/>
    </location>
</feature>
<feature type="region of interest" description="Disordered" evidence="1">
    <location>
        <begin position="1"/>
        <end position="31"/>
    </location>
</feature>
<gene>
    <name evidence="2" type="ORF">L484_017911</name>
</gene>
<reference evidence="3" key="1">
    <citation type="submission" date="2013-01" db="EMBL/GenBank/DDBJ databases">
        <title>Draft Genome Sequence of a Mulberry Tree, Morus notabilis C.K. Schneid.</title>
        <authorList>
            <person name="He N."/>
            <person name="Zhao S."/>
        </authorList>
    </citation>
    <scope>NUCLEOTIDE SEQUENCE</scope>
</reference>
<dbReference type="Proteomes" id="UP000030645">
    <property type="component" value="Unassembled WGS sequence"/>
</dbReference>
<evidence type="ECO:0000256" key="1">
    <source>
        <dbReference type="SAM" id="MobiDB-lite"/>
    </source>
</evidence>
<accession>W9RJQ6</accession>
<evidence type="ECO:0000313" key="3">
    <source>
        <dbReference type="Proteomes" id="UP000030645"/>
    </source>
</evidence>
<feature type="compositionally biased region" description="Polar residues" evidence="1">
    <location>
        <begin position="47"/>
        <end position="56"/>
    </location>
</feature>
<protein>
    <submittedName>
        <fullName evidence="2">Uncharacterized protein</fullName>
    </submittedName>
</protein>
<sequence>MAGRGHGKNLTEGQKAESALQPGASAARMPEDWMQTIQALIKQTRTNRKNVQNDGCTSDIDGKAIGGCKKGE</sequence>
<dbReference type="AlphaFoldDB" id="W9RJQ6"/>
<name>W9RJQ6_9ROSA</name>
<organism evidence="2 3">
    <name type="scientific">Morus notabilis</name>
    <dbReference type="NCBI Taxonomy" id="981085"/>
    <lineage>
        <taxon>Eukaryota</taxon>
        <taxon>Viridiplantae</taxon>
        <taxon>Streptophyta</taxon>
        <taxon>Embryophyta</taxon>
        <taxon>Tracheophyta</taxon>
        <taxon>Spermatophyta</taxon>
        <taxon>Magnoliopsida</taxon>
        <taxon>eudicotyledons</taxon>
        <taxon>Gunneridae</taxon>
        <taxon>Pentapetalae</taxon>
        <taxon>rosids</taxon>
        <taxon>fabids</taxon>
        <taxon>Rosales</taxon>
        <taxon>Moraceae</taxon>
        <taxon>Moreae</taxon>
        <taxon>Morus</taxon>
    </lineage>
</organism>
<proteinExistence type="predicted"/>